<dbReference type="RefSeq" id="WP_108959286.1">
    <property type="nucleotide sequence ID" value="NZ_BFAZ01000008.1"/>
</dbReference>
<dbReference type="EMBL" id="BFAZ01000008">
    <property type="protein sequence ID" value="GBF42143.1"/>
    <property type="molecule type" value="Genomic_DNA"/>
</dbReference>
<reference evidence="2" key="1">
    <citation type="journal article" date="2019" name="Microbiol. Immunol.">
        <title>Molecular and phenotypic characterization of Leptospira johnsonii sp. nov., Leptospira ellinghausenii sp. nov. and Leptospira ryugenii sp. nov. isolated from soil and water in Japan.</title>
        <authorList>
            <person name="Masuzawa T."/>
            <person name="Saito M."/>
            <person name="Nakao R."/>
            <person name="Nikaido Y."/>
            <person name="Matsumoto M."/>
            <person name="Ogawa M."/>
            <person name="Yokoyama M."/>
            <person name="Hidaka Y."/>
            <person name="Tomita J."/>
            <person name="Sakakibara K."/>
            <person name="Suzuki K."/>
            <person name="Yasuda S."/>
            <person name="Sato H."/>
            <person name="Yamaguchi M."/>
            <person name="Yoshida S.I."/>
            <person name="Koizumi N."/>
            <person name="Kawamura Y."/>
        </authorList>
    </citation>
    <scope>NUCLEOTIDE SEQUENCE [LARGE SCALE GENOMIC DNA]</scope>
    <source>
        <strain evidence="2">E18</strain>
    </source>
</reference>
<protein>
    <submittedName>
        <fullName evidence="1">Uncharacterized protein</fullName>
    </submittedName>
</protein>
<dbReference type="AlphaFoldDB" id="A0A2P2DBY7"/>
<gene>
    <name evidence="1" type="ORF">LPTSP2_14300</name>
</gene>
<dbReference type="Proteomes" id="UP000245206">
    <property type="component" value="Unassembled WGS sequence"/>
</dbReference>
<accession>A0A2P2DBY7</accession>
<sequence length="570" mass="62243">MNRIILTVFISILFFQCRIFKPSSLDPSEDIGSLQALLRLLALADAFNTQSQSVLFMKFTDSNGTPYANGVIEYFVYNEADENGVATSPYGESGNVQIYTATLDTSGRAFLFFSERGIANVSLKNVSNTFIGTVSFRIYNGITKQLFSIYKQTGNAQYILEDLANYRNRLATSNTFTSLGSANGRQFIYLEVQSNFISANNFTTTGYIASSADGEYYDQITKIDGVSLARNTTTETVLKVSLPMYNGSEYVFFLSAETRNYPALTFLSNKNLYVKFSAFLPPASATAIEKTLPTLHRFFESVDNAWYYPALSLGSGKYLGTPLLSGVPRPLIIQLDSDTTSDLVSGFSCLTSSPDAELVAYQLISHLGVNYLQCPTNAFGSTFISNSIKIPELTTNPVTFDAVSPTTFDSPVFPVQDQLVAVLFSSPNYFGTTFPKGSYANPSPTITKNSTQITGFTSSIGGGSSRLRTVKSSNSNHYFLLSNAPNFATPTIEIYRSSDNLTSVSQVPSLPSLYSTGITNPEQIQSANGKLNFSYAISAGIGIGSLPVYLNYTTRDDGTWESLPKLIKIK</sequence>
<comment type="caution">
    <text evidence="1">The sequence shown here is derived from an EMBL/GenBank/DDBJ whole genome shotgun (WGS) entry which is preliminary data.</text>
</comment>
<name>A0A2P2DBY7_9LEPT</name>
<organism evidence="1 2">
    <name type="scientific">Leptospira ellinghausenii</name>
    <dbReference type="NCBI Taxonomy" id="1917822"/>
    <lineage>
        <taxon>Bacteria</taxon>
        <taxon>Pseudomonadati</taxon>
        <taxon>Spirochaetota</taxon>
        <taxon>Spirochaetia</taxon>
        <taxon>Leptospirales</taxon>
        <taxon>Leptospiraceae</taxon>
        <taxon>Leptospira</taxon>
    </lineage>
</organism>
<proteinExistence type="predicted"/>
<dbReference type="OrthoDB" id="340492at2"/>
<keyword evidence="2" id="KW-1185">Reference proteome</keyword>
<evidence type="ECO:0000313" key="1">
    <source>
        <dbReference type="EMBL" id="GBF42143.1"/>
    </source>
</evidence>
<evidence type="ECO:0000313" key="2">
    <source>
        <dbReference type="Proteomes" id="UP000245206"/>
    </source>
</evidence>